<keyword evidence="5 7" id="KW-1133">Transmembrane helix</keyword>
<feature type="transmembrane region" description="Helical" evidence="7">
    <location>
        <begin position="215"/>
        <end position="240"/>
    </location>
</feature>
<dbReference type="Proteomes" id="UP000549134">
    <property type="component" value="Unassembled WGS sequence"/>
</dbReference>
<evidence type="ECO:0000256" key="3">
    <source>
        <dbReference type="ARBA" id="ARBA00022475"/>
    </source>
</evidence>
<name>A0A7Y8DU02_PSETO</name>
<proteinExistence type="predicted"/>
<dbReference type="InterPro" id="IPR002528">
    <property type="entry name" value="MATE_fam"/>
</dbReference>
<evidence type="ECO:0000256" key="4">
    <source>
        <dbReference type="ARBA" id="ARBA00022692"/>
    </source>
</evidence>
<keyword evidence="6 7" id="KW-0472">Membrane</keyword>
<feature type="transmembrane region" description="Helical" evidence="7">
    <location>
        <begin position="306"/>
        <end position="326"/>
    </location>
</feature>
<evidence type="ECO:0000256" key="1">
    <source>
        <dbReference type="ARBA" id="ARBA00004429"/>
    </source>
</evidence>
<protein>
    <submittedName>
        <fullName evidence="8">MATE family efflux transporter</fullName>
    </submittedName>
</protein>
<keyword evidence="2" id="KW-0813">Transport</keyword>
<dbReference type="InterPro" id="IPR048279">
    <property type="entry name" value="MdtK-like"/>
</dbReference>
<dbReference type="GO" id="GO:0015297">
    <property type="term" value="F:antiporter activity"/>
    <property type="evidence" value="ECO:0007669"/>
    <property type="project" value="InterPro"/>
</dbReference>
<keyword evidence="4 7" id="KW-0812">Transmembrane</keyword>
<feature type="transmembrane region" description="Helical" evidence="7">
    <location>
        <begin position="338"/>
        <end position="364"/>
    </location>
</feature>
<accession>A0A7Y8DU02</accession>
<dbReference type="PIRSF" id="PIRSF006603">
    <property type="entry name" value="DinF"/>
    <property type="match status" value="1"/>
</dbReference>
<dbReference type="EMBL" id="JACAQK010000035">
    <property type="protein sequence ID" value="NWD39877.1"/>
    <property type="molecule type" value="Genomic_DNA"/>
</dbReference>
<dbReference type="PANTHER" id="PTHR43549">
    <property type="entry name" value="MULTIDRUG RESISTANCE PROTEIN YPNP-RELATED"/>
    <property type="match status" value="1"/>
</dbReference>
<feature type="transmembrane region" description="Helical" evidence="7">
    <location>
        <begin position="190"/>
        <end position="209"/>
    </location>
</feature>
<feature type="transmembrane region" description="Helical" evidence="7">
    <location>
        <begin position="438"/>
        <end position="460"/>
    </location>
</feature>
<dbReference type="GO" id="GO:0042910">
    <property type="term" value="F:xenobiotic transmembrane transporter activity"/>
    <property type="evidence" value="ECO:0007669"/>
    <property type="project" value="InterPro"/>
</dbReference>
<feature type="transmembrane region" description="Helical" evidence="7">
    <location>
        <begin position="261"/>
        <end position="286"/>
    </location>
</feature>
<evidence type="ECO:0000256" key="2">
    <source>
        <dbReference type="ARBA" id="ARBA00022448"/>
    </source>
</evidence>
<evidence type="ECO:0000256" key="6">
    <source>
        <dbReference type="ARBA" id="ARBA00023136"/>
    </source>
</evidence>
<dbReference type="InterPro" id="IPR052031">
    <property type="entry name" value="Membrane_Transporter-Flippase"/>
</dbReference>
<evidence type="ECO:0000256" key="7">
    <source>
        <dbReference type="SAM" id="Phobius"/>
    </source>
</evidence>
<dbReference type="GeneID" id="55848439"/>
<dbReference type="AlphaFoldDB" id="A0A7Y8DU02"/>
<feature type="transmembrane region" description="Helical" evidence="7">
    <location>
        <begin position="379"/>
        <end position="401"/>
    </location>
</feature>
<sequence>MTTLQDAPPLNAPSQAQAAAKLRAREAMLHGPIFATMMALALPTIGVLVAQTLVNVAETFYVSRLGADALIGVALVFPVWMLMTMMSAGGIGGGVASAVARATGAGRHEDANALVLHTLVTAVAFGLLFSVLVIGLGGPLYRALGGTGEALHSALVYSGFIFLAAVPIWVVNLLSAVLRAIGNVRVPARITFAGVAVLIPLSPLLIFGLGPFQGFGVAGAGIAVTLYYCGAAIVMLRYMASGQSGLRLSRGRLRLALFRDILAVGLPAAANTLQLNLMVLLVTAAVGRFGVEAIGGYGTASRLDYVLVPILFGLGTAVLTMVGTNVGAGQIERAKKIAWLGTLVSVVFTETVGLLVALLPWLWIGLFSHDSAVTETGSLYFHIVAPFYAANGVIFALSFAAQGTGRMGWIFFAGAIRLVIAAGGGWLAVSAFGVTTTGLFAIVALALVVAAATCAAAAYFGGMWPTVKAQGATQRTQSAP</sequence>
<comment type="caution">
    <text evidence="8">The sequence shown here is derived from an EMBL/GenBank/DDBJ whole genome shotgun (WGS) entry which is preliminary data.</text>
</comment>
<dbReference type="RefSeq" id="WP_016969370.1">
    <property type="nucleotide sequence ID" value="NZ_CP020369.1"/>
</dbReference>
<dbReference type="NCBIfam" id="TIGR00797">
    <property type="entry name" value="matE"/>
    <property type="match status" value="1"/>
</dbReference>
<feature type="transmembrane region" description="Helical" evidence="7">
    <location>
        <begin position="408"/>
        <end position="432"/>
    </location>
</feature>
<evidence type="ECO:0000313" key="9">
    <source>
        <dbReference type="Proteomes" id="UP000549134"/>
    </source>
</evidence>
<evidence type="ECO:0000313" key="8">
    <source>
        <dbReference type="EMBL" id="NWD39877.1"/>
    </source>
</evidence>
<feature type="transmembrane region" description="Helical" evidence="7">
    <location>
        <begin position="111"/>
        <end position="134"/>
    </location>
</feature>
<dbReference type="Pfam" id="PF01554">
    <property type="entry name" value="MatE"/>
    <property type="match status" value="2"/>
</dbReference>
<dbReference type="PANTHER" id="PTHR43549:SF3">
    <property type="entry name" value="MULTIDRUG RESISTANCE PROTEIN YPNP-RELATED"/>
    <property type="match status" value="1"/>
</dbReference>
<feature type="transmembrane region" description="Helical" evidence="7">
    <location>
        <begin position="70"/>
        <end position="99"/>
    </location>
</feature>
<organism evidence="8 9">
    <name type="scientific">Pseudomonas tolaasii</name>
    <dbReference type="NCBI Taxonomy" id="29442"/>
    <lineage>
        <taxon>Bacteria</taxon>
        <taxon>Pseudomonadati</taxon>
        <taxon>Pseudomonadota</taxon>
        <taxon>Gammaproteobacteria</taxon>
        <taxon>Pseudomonadales</taxon>
        <taxon>Pseudomonadaceae</taxon>
        <taxon>Pseudomonas</taxon>
    </lineage>
</organism>
<keyword evidence="3" id="KW-1003">Cell membrane</keyword>
<evidence type="ECO:0000256" key="5">
    <source>
        <dbReference type="ARBA" id="ARBA00022989"/>
    </source>
</evidence>
<reference evidence="8 9" key="1">
    <citation type="submission" date="2020-04" db="EMBL/GenBank/DDBJ databases">
        <title>Molecular characterization of pseudomonads from Agaricus bisporus reveal novel blotch 2 pathogens in Western Europe.</title>
        <authorList>
            <person name="Taparia T."/>
            <person name="Krijger M."/>
            <person name="Haynes E."/>
            <person name="Elpinstone J.G."/>
            <person name="Noble R."/>
            <person name="Van Der Wolf J."/>
        </authorList>
    </citation>
    <scope>NUCLEOTIDE SEQUENCE [LARGE SCALE GENOMIC DNA]</scope>
    <source>
        <strain evidence="8 9">IPO3746</strain>
    </source>
</reference>
<dbReference type="GO" id="GO:0005886">
    <property type="term" value="C:plasma membrane"/>
    <property type="evidence" value="ECO:0007669"/>
    <property type="project" value="UniProtKB-SubCell"/>
</dbReference>
<comment type="subcellular location">
    <subcellularLocation>
        <location evidence="1">Cell inner membrane</location>
        <topology evidence="1">Multi-pass membrane protein</topology>
    </subcellularLocation>
</comment>
<feature type="transmembrane region" description="Helical" evidence="7">
    <location>
        <begin position="154"/>
        <end position="178"/>
    </location>
</feature>
<feature type="transmembrane region" description="Helical" evidence="7">
    <location>
        <begin position="31"/>
        <end position="50"/>
    </location>
</feature>
<gene>
    <name evidence="8" type="ORF">HX787_28875</name>
</gene>